<evidence type="ECO:0000313" key="5">
    <source>
        <dbReference type="EMBL" id="NJX15140.1"/>
    </source>
</evidence>
<dbReference type="Gene3D" id="2.60.40.1120">
    <property type="entry name" value="Carboxypeptidase-like, regulatory domain"/>
    <property type="match status" value="1"/>
</dbReference>
<dbReference type="Gene3D" id="2.40.170.20">
    <property type="entry name" value="TonB-dependent receptor, beta-barrel domain"/>
    <property type="match status" value="1"/>
</dbReference>
<dbReference type="InterPro" id="IPR036942">
    <property type="entry name" value="Beta-barrel_TonB_sf"/>
</dbReference>
<dbReference type="PANTHER" id="PTHR40980">
    <property type="entry name" value="PLUG DOMAIN-CONTAINING PROTEIN"/>
    <property type="match status" value="1"/>
</dbReference>
<dbReference type="Pfam" id="PF14905">
    <property type="entry name" value="OMP_b-brl_3"/>
    <property type="match status" value="1"/>
</dbReference>
<dbReference type="InterPro" id="IPR008969">
    <property type="entry name" value="CarboxyPept-like_regulatory"/>
</dbReference>
<sequence length="809" mass="93292">MTKHLLLFFGLLFSVFGFSQEFSISGNVKDVNNLPIAYANVVLVATDDNTPINGTTTNESGNFQLENIVLGTYLLKISFLGFTEFTKEVKVVKNININTITLEENLEELEGVTVVAKRPTVTRLVDRLVFNIENSTLSNSNALDVLKHTPGVIVSDNSISVKMSVPVIYINDRRVHLSMSEVQQLLEGTSATNINSIEVITNPPAKYEAEGGAVLNIVTNKNLIPGYNGSVFGNYKQGSEFPKYSFGTSHFFKTKKLNAYFNYSISPRKDYRNIDEFVNFIENEQTVTIWETDYKRTRKSANQNINTNIEYQFDERNSLGFTTNMLISPREHSKTYVNSNTEVFDNNRALDSSFTTENRLVEETFNLAFTLDYLHKFKKEGEKLSANAHLTDYDFSNFQNVDTDYLFPNGSLIRKNRFQTFTSKRIKLHAGQVDYELPLANSGMFQTGAKISVIHSENILTQYGYENGERFEDVQNSDTFLYDEHNYAAYSSYAKDWNKWSLKLGLRAELTDVESSSVSTNSDFNNNYIKFFPTFHVMHNVDENNEIYFNYNRRIFRPRYGQLNPFKFFMNDNTYITGDPNLKPQIDDNFTLGYTLNNAYTFELYYRYENNPAIEILFQDNDENLLMLINTNIDRSISYGLDFTTYKQLTKCWSIYALSSVFHYDNQFYALESNNALQNIDSWSFYGHLINYFSLLKDKSLTADLSLMYISPIANGASKISNRFGFDINLRKTFWENRASMSVGVADIFNTQNFNETTKYLNQDIFLQSRLENRLFTIGFNYKFGNYKLKNGHKEIDSNERDRLNGVNK</sequence>
<keyword evidence="6" id="KW-1185">Reference proteome</keyword>
<dbReference type="Pfam" id="PF13620">
    <property type="entry name" value="CarboxypepD_reg"/>
    <property type="match status" value="1"/>
</dbReference>
<keyword evidence="5" id="KW-0675">Receptor</keyword>
<evidence type="ECO:0000313" key="6">
    <source>
        <dbReference type="Proteomes" id="UP000760545"/>
    </source>
</evidence>
<dbReference type="RefSeq" id="WP_167917387.1">
    <property type="nucleotide sequence ID" value="NZ_JAAVJS010000007.1"/>
</dbReference>
<reference evidence="5 6" key="1">
    <citation type="submission" date="2020-03" db="EMBL/GenBank/DDBJ databases">
        <title>Tamlana sp. nov, isolated from XXX.</title>
        <authorList>
            <person name="Cao W.R."/>
        </authorList>
    </citation>
    <scope>NUCLEOTIDE SEQUENCE [LARGE SCALE GENOMIC DNA]</scope>
    <source>
        <strain evidence="5 6">HST1-43</strain>
    </source>
</reference>
<comment type="caution">
    <text evidence="5">The sequence shown here is derived from an EMBL/GenBank/DDBJ whole genome shotgun (WGS) entry which is preliminary data.</text>
</comment>
<comment type="subcellular location">
    <subcellularLocation>
        <location evidence="1">Cell outer membrane</location>
    </subcellularLocation>
</comment>
<organism evidence="5 6">
    <name type="scientific">Tamlana crocina</name>
    <dbReference type="NCBI Taxonomy" id="393006"/>
    <lineage>
        <taxon>Bacteria</taxon>
        <taxon>Pseudomonadati</taxon>
        <taxon>Bacteroidota</taxon>
        <taxon>Flavobacteriia</taxon>
        <taxon>Flavobacteriales</taxon>
        <taxon>Flavobacteriaceae</taxon>
        <taxon>Tamlana</taxon>
    </lineage>
</organism>
<dbReference type="InterPro" id="IPR041700">
    <property type="entry name" value="OMP_b-brl_3"/>
</dbReference>
<proteinExistence type="predicted"/>
<dbReference type="EMBL" id="JAAVJS010000007">
    <property type="protein sequence ID" value="NJX15140.1"/>
    <property type="molecule type" value="Genomic_DNA"/>
</dbReference>
<dbReference type="SUPFAM" id="SSF56935">
    <property type="entry name" value="Porins"/>
    <property type="match status" value="1"/>
</dbReference>
<dbReference type="Proteomes" id="UP000760545">
    <property type="component" value="Unassembled WGS sequence"/>
</dbReference>
<feature type="domain" description="Outer membrane protein beta-barrel" evidence="4">
    <location>
        <begin position="375"/>
        <end position="782"/>
    </location>
</feature>
<protein>
    <submittedName>
        <fullName evidence="5">TonB-dependent receptor</fullName>
    </submittedName>
</protein>
<accession>A0ABX1DA51</accession>
<evidence type="ECO:0000256" key="2">
    <source>
        <dbReference type="ARBA" id="ARBA00023136"/>
    </source>
</evidence>
<dbReference type="PANTHER" id="PTHR40980:SF4">
    <property type="entry name" value="TONB-DEPENDENT RECEPTOR-LIKE BETA-BARREL DOMAIN-CONTAINING PROTEIN"/>
    <property type="match status" value="1"/>
</dbReference>
<evidence type="ECO:0000256" key="3">
    <source>
        <dbReference type="ARBA" id="ARBA00023237"/>
    </source>
</evidence>
<gene>
    <name evidence="5" type="ORF">HC176_06525</name>
</gene>
<name>A0ABX1DA51_9FLAO</name>
<keyword evidence="2" id="KW-0472">Membrane</keyword>
<dbReference type="SUPFAM" id="SSF49464">
    <property type="entry name" value="Carboxypeptidase regulatory domain-like"/>
    <property type="match status" value="1"/>
</dbReference>
<evidence type="ECO:0000256" key="1">
    <source>
        <dbReference type="ARBA" id="ARBA00004442"/>
    </source>
</evidence>
<keyword evidence="3" id="KW-0998">Cell outer membrane</keyword>
<evidence type="ECO:0000259" key="4">
    <source>
        <dbReference type="Pfam" id="PF14905"/>
    </source>
</evidence>